<dbReference type="SUPFAM" id="SSF50156">
    <property type="entry name" value="PDZ domain-like"/>
    <property type="match status" value="1"/>
</dbReference>
<dbReference type="AlphaFoldDB" id="A0A235B726"/>
<dbReference type="InterPro" id="IPR041489">
    <property type="entry name" value="PDZ_6"/>
</dbReference>
<dbReference type="Gene3D" id="2.30.42.10">
    <property type="match status" value="1"/>
</dbReference>
<dbReference type="Proteomes" id="UP000215459">
    <property type="component" value="Unassembled WGS sequence"/>
</dbReference>
<organism evidence="3 4">
    <name type="scientific">Paludifilum halophilum</name>
    <dbReference type="NCBI Taxonomy" id="1642702"/>
    <lineage>
        <taxon>Bacteria</taxon>
        <taxon>Bacillati</taxon>
        <taxon>Bacillota</taxon>
        <taxon>Bacilli</taxon>
        <taxon>Bacillales</taxon>
        <taxon>Thermoactinomycetaceae</taxon>
        <taxon>Paludifilum</taxon>
    </lineage>
</organism>
<dbReference type="PROSITE" id="PS50106">
    <property type="entry name" value="PDZ"/>
    <property type="match status" value="1"/>
</dbReference>
<name>A0A235B726_9BACL</name>
<keyword evidence="1" id="KW-0812">Transmembrane</keyword>
<feature type="transmembrane region" description="Helical" evidence="1">
    <location>
        <begin position="56"/>
        <end position="76"/>
    </location>
</feature>
<keyword evidence="1" id="KW-0472">Membrane</keyword>
<feature type="transmembrane region" description="Helical" evidence="1">
    <location>
        <begin position="228"/>
        <end position="245"/>
    </location>
</feature>
<keyword evidence="1" id="KW-1133">Transmembrane helix</keyword>
<keyword evidence="4" id="KW-1185">Reference proteome</keyword>
<sequence length="387" mass="43334">METVLTFFNLPTESWKVMWTHPLWLAAVLLAAWQYAWKSLREQKRFGRRLDPPTLLFLRSLTTGLGAGLLLSAVTVPVTLTLNPSDLLWVWGVLIPLACFRLRFACLAYAVGLASLASLSLNTGQNDFLAGWVELHGLKQFAAEDWLLIVGLVHLAEWVLVRLDGEKGSTPVLEQDIHRRVVGGYRMQKVWPIPLVAATSAGWLPLPVVSGFACDNLSRHPLQQKRRLSSFLLLYAVTLLILVELSEIGQGMLWAAAFFSVLGHEFLYRMNRIREKRRIPLYAADSEGIKVLAVLPDTPAEKMGIQPGETVLRVNGVKTKRLNDLETALHQSPAFCKLELFDVNGETKLAQRPLYEGDPPHLGLVEAPALHRVETQEPKTATRRWTS</sequence>
<dbReference type="EMBL" id="NOWF01000004">
    <property type="protein sequence ID" value="OYD08113.1"/>
    <property type="molecule type" value="Genomic_DNA"/>
</dbReference>
<gene>
    <name evidence="3" type="ORF">CHM34_08365</name>
</gene>
<dbReference type="OrthoDB" id="198399at2"/>
<dbReference type="InterPro" id="IPR036034">
    <property type="entry name" value="PDZ_sf"/>
</dbReference>
<proteinExistence type="predicted"/>
<evidence type="ECO:0000256" key="1">
    <source>
        <dbReference type="SAM" id="Phobius"/>
    </source>
</evidence>
<feature type="transmembrane region" description="Helical" evidence="1">
    <location>
        <begin position="88"/>
        <end position="111"/>
    </location>
</feature>
<dbReference type="InterPro" id="IPR001478">
    <property type="entry name" value="PDZ"/>
</dbReference>
<protein>
    <recommendedName>
        <fullName evidence="2">PDZ domain-containing protein</fullName>
    </recommendedName>
</protein>
<evidence type="ECO:0000313" key="4">
    <source>
        <dbReference type="Proteomes" id="UP000215459"/>
    </source>
</evidence>
<feature type="transmembrane region" description="Helical" evidence="1">
    <location>
        <begin position="17"/>
        <end position="36"/>
    </location>
</feature>
<evidence type="ECO:0000313" key="3">
    <source>
        <dbReference type="EMBL" id="OYD08113.1"/>
    </source>
</evidence>
<reference evidence="3 4" key="1">
    <citation type="submission" date="2017-07" db="EMBL/GenBank/DDBJ databases">
        <title>The genome sequence of Paludifilum halophilum highlights mechanisms for microbial adaptation to high salt environemnts.</title>
        <authorList>
            <person name="Belbahri L."/>
        </authorList>
    </citation>
    <scope>NUCLEOTIDE SEQUENCE [LARGE SCALE GENOMIC DNA]</scope>
    <source>
        <strain evidence="3 4">DSM 102817</strain>
    </source>
</reference>
<evidence type="ECO:0000259" key="2">
    <source>
        <dbReference type="PROSITE" id="PS50106"/>
    </source>
</evidence>
<feature type="domain" description="PDZ" evidence="2">
    <location>
        <begin position="242"/>
        <end position="344"/>
    </location>
</feature>
<comment type="caution">
    <text evidence="3">The sequence shown here is derived from an EMBL/GenBank/DDBJ whole genome shotgun (WGS) entry which is preliminary data.</text>
</comment>
<dbReference type="RefSeq" id="WP_094264147.1">
    <property type="nucleotide sequence ID" value="NZ_NOWF01000004.1"/>
</dbReference>
<dbReference type="Pfam" id="PF17820">
    <property type="entry name" value="PDZ_6"/>
    <property type="match status" value="1"/>
</dbReference>
<feature type="transmembrane region" description="Helical" evidence="1">
    <location>
        <begin position="251"/>
        <end position="268"/>
    </location>
</feature>
<accession>A0A235B726</accession>